<evidence type="ECO:0000313" key="3">
    <source>
        <dbReference type="EMBL" id="KHD08539.1"/>
    </source>
</evidence>
<dbReference type="Pfam" id="PF02604">
    <property type="entry name" value="PhdYeFM_antitox"/>
    <property type="match status" value="1"/>
</dbReference>
<proteinExistence type="inferred from homology"/>
<comment type="function">
    <text evidence="2">Antitoxin component of a type II toxin-antitoxin (TA) system.</text>
</comment>
<reference evidence="3 4" key="1">
    <citation type="journal article" date="2016" name="Front. Microbiol.">
        <title>Single-Cell (Meta-)Genomics of a Dimorphic Candidatus Thiomargarita nelsonii Reveals Genomic Plasticity.</title>
        <authorList>
            <person name="Flood B.E."/>
            <person name="Fliss P."/>
            <person name="Jones D.S."/>
            <person name="Dick G.J."/>
            <person name="Jain S."/>
            <person name="Kaster A.K."/>
            <person name="Winkel M."/>
            <person name="Mussmann M."/>
            <person name="Bailey J."/>
        </authorList>
    </citation>
    <scope>NUCLEOTIDE SEQUENCE [LARGE SCALE GENOMIC DNA]</scope>
    <source>
        <strain evidence="3">Hydrate Ridge</strain>
    </source>
</reference>
<dbReference type="Gene3D" id="3.40.1620.10">
    <property type="entry name" value="YefM-like domain"/>
    <property type="match status" value="1"/>
</dbReference>
<dbReference type="EMBL" id="JSZA02000015">
    <property type="protein sequence ID" value="KHD08539.1"/>
    <property type="molecule type" value="Genomic_DNA"/>
</dbReference>
<protein>
    <recommendedName>
        <fullName evidence="2">Antitoxin</fullName>
    </recommendedName>
</protein>
<evidence type="ECO:0000256" key="1">
    <source>
        <dbReference type="ARBA" id="ARBA00009981"/>
    </source>
</evidence>
<accession>A0A0A6PE52</accession>
<evidence type="ECO:0000256" key="2">
    <source>
        <dbReference type="RuleBase" id="RU362080"/>
    </source>
</evidence>
<dbReference type="AlphaFoldDB" id="A0A0A6PE52"/>
<gene>
    <name evidence="3" type="ORF">PN36_05635</name>
</gene>
<sequence length="84" mass="9921">MQVISLRTAQENLETIFEHVYQNHEPHIVNIENHQNVVILSLDDYNSWTETNYLLSSPKNAERLLNSLKKAREGQVFERELIEE</sequence>
<organism evidence="3 4">
    <name type="scientific">Candidatus Thiomargarita nelsonii</name>
    <dbReference type="NCBI Taxonomy" id="1003181"/>
    <lineage>
        <taxon>Bacteria</taxon>
        <taxon>Pseudomonadati</taxon>
        <taxon>Pseudomonadota</taxon>
        <taxon>Gammaproteobacteria</taxon>
        <taxon>Thiotrichales</taxon>
        <taxon>Thiotrichaceae</taxon>
        <taxon>Thiomargarita</taxon>
    </lineage>
</organism>
<dbReference type="InterPro" id="IPR036165">
    <property type="entry name" value="YefM-like_sf"/>
</dbReference>
<comment type="caution">
    <text evidence="3">The sequence shown here is derived from an EMBL/GenBank/DDBJ whole genome shotgun (WGS) entry which is preliminary data.</text>
</comment>
<keyword evidence="4" id="KW-1185">Reference proteome</keyword>
<dbReference type="Gene3D" id="1.10.1220.170">
    <property type="match status" value="1"/>
</dbReference>
<dbReference type="NCBIfam" id="TIGR01552">
    <property type="entry name" value="phd_fam"/>
    <property type="match status" value="1"/>
</dbReference>
<dbReference type="SUPFAM" id="SSF143120">
    <property type="entry name" value="YefM-like"/>
    <property type="match status" value="1"/>
</dbReference>
<name>A0A0A6PE52_9GAMM</name>
<evidence type="ECO:0000313" key="4">
    <source>
        <dbReference type="Proteomes" id="UP000030428"/>
    </source>
</evidence>
<dbReference type="PANTHER" id="PTHR33713:SF6">
    <property type="entry name" value="ANTITOXIN YEFM"/>
    <property type="match status" value="1"/>
</dbReference>
<comment type="similarity">
    <text evidence="1 2">Belongs to the phD/YefM antitoxin family.</text>
</comment>
<dbReference type="Proteomes" id="UP000030428">
    <property type="component" value="Unassembled WGS sequence"/>
</dbReference>
<dbReference type="PANTHER" id="PTHR33713">
    <property type="entry name" value="ANTITOXIN YAFN-RELATED"/>
    <property type="match status" value="1"/>
</dbReference>
<dbReference type="InterPro" id="IPR006442">
    <property type="entry name" value="Antitoxin_Phd/YefM"/>
</dbReference>
<dbReference type="InterPro" id="IPR051405">
    <property type="entry name" value="phD/YefM_antitoxin"/>
</dbReference>